<dbReference type="PANTHER" id="PTHR33048:SF162">
    <property type="entry name" value="SATRATOXIN BIOSYNTHESIS SC1 CLUSTER PROTEIN 4"/>
    <property type="match status" value="1"/>
</dbReference>
<comment type="caution">
    <text evidence="8">The sequence shown here is derived from an EMBL/GenBank/DDBJ whole genome shotgun (WGS) entry which is preliminary data.</text>
</comment>
<keyword evidence="4 6" id="KW-0472">Membrane</keyword>
<keyword evidence="9" id="KW-1185">Reference proteome</keyword>
<feature type="transmembrane region" description="Helical" evidence="6">
    <location>
        <begin position="12"/>
        <end position="33"/>
    </location>
</feature>
<evidence type="ECO:0000256" key="4">
    <source>
        <dbReference type="ARBA" id="ARBA00023136"/>
    </source>
</evidence>
<accession>A0AAD9WED4</accession>
<reference evidence="8" key="1">
    <citation type="submission" date="2023-06" db="EMBL/GenBank/DDBJ databases">
        <title>Draft genome of Marssonina rosae.</title>
        <authorList>
            <person name="Cheng Q."/>
        </authorList>
    </citation>
    <scope>NUCLEOTIDE SEQUENCE</scope>
    <source>
        <strain evidence="8">R4</strain>
    </source>
</reference>
<gene>
    <name evidence="8" type="ORF">QTJ16_005176</name>
</gene>
<evidence type="ECO:0000256" key="6">
    <source>
        <dbReference type="SAM" id="Phobius"/>
    </source>
</evidence>
<comment type="subcellular location">
    <subcellularLocation>
        <location evidence="1">Membrane</location>
        <topology evidence="1">Multi-pass membrane protein</topology>
    </subcellularLocation>
</comment>
<evidence type="ECO:0000313" key="9">
    <source>
        <dbReference type="Proteomes" id="UP001285354"/>
    </source>
</evidence>
<dbReference type="EMBL" id="JAUBYV010000007">
    <property type="protein sequence ID" value="KAK2625864.1"/>
    <property type="molecule type" value="Genomic_DNA"/>
</dbReference>
<feature type="domain" description="Rhodopsin" evidence="7">
    <location>
        <begin position="29"/>
        <end position="280"/>
    </location>
</feature>
<dbReference type="GO" id="GO:0016020">
    <property type="term" value="C:membrane"/>
    <property type="evidence" value="ECO:0007669"/>
    <property type="project" value="UniProtKB-SubCell"/>
</dbReference>
<name>A0AAD9WED4_9HELO</name>
<feature type="transmembrane region" description="Helical" evidence="6">
    <location>
        <begin position="137"/>
        <end position="164"/>
    </location>
</feature>
<dbReference type="PANTHER" id="PTHR33048">
    <property type="entry name" value="PTH11-LIKE INTEGRAL MEMBRANE PROTEIN (AFU_ORTHOLOGUE AFUA_5G11245)"/>
    <property type="match status" value="1"/>
</dbReference>
<evidence type="ECO:0000313" key="8">
    <source>
        <dbReference type="EMBL" id="KAK2625864.1"/>
    </source>
</evidence>
<keyword evidence="3 6" id="KW-1133">Transmembrane helix</keyword>
<sequence length="375" mass="41830">MSGLEKFDATQFTILNWTMWALAFIITALRLIVRFVQMKRLLWDDLFAIIGLLCHTGVAALNQAARESTYLLIALEDGKDPGPRYDTRDKIVDAAIHHKYMLFFVVMVFYMTLWSVKVSLLLMYRRLFTGLNGYMKWWWIVMWFTIISFTASFLSNVLSCVPLNRRFDLEPKSPCTAANGVNSTLIASTMDIASDVFIALLPIRLLIGLRIPTRQKVGIGAVFSLGAVVICCAIIRLVELVESIGPGNSTRYVSLLLWTILETTVAVVVGSLPTLRTLISSGSRNYSSGSVVDNSRKMHVNSTSISHNGGRHIRLYDVKTDGVCNEVRGGYESDEALRNVTNCPNGGITKTQEISVSSHDANRDDVISLESFSRR</sequence>
<protein>
    <recommendedName>
        <fullName evidence="7">Rhodopsin domain-containing protein</fullName>
    </recommendedName>
</protein>
<dbReference type="Pfam" id="PF20684">
    <property type="entry name" value="Fung_rhodopsin"/>
    <property type="match status" value="1"/>
</dbReference>
<evidence type="ECO:0000256" key="3">
    <source>
        <dbReference type="ARBA" id="ARBA00022989"/>
    </source>
</evidence>
<organism evidence="8 9">
    <name type="scientific">Diplocarpon rosae</name>
    <dbReference type="NCBI Taxonomy" id="946125"/>
    <lineage>
        <taxon>Eukaryota</taxon>
        <taxon>Fungi</taxon>
        <taxon>Dikarya</taxon>
        <taxon>Ascomycota</taxon>
        <taxon>Pezizomycotina</taxon>
        <taxon>Leotiomycetes</taxon>
        <taxon>Helotiales</taxon>
        <taxon>Drepanopezizaceae</taxon>
        <taxon>Diplocarpon</taxon>
    </lineage>
</organism>
<dbReference type="Proteomes" id="UP001285354">
    <property type="component" value="Unassembled WGS sequence"/>
</dbReference>
<comment type="similarity">
    <text evidence="5">Belongs to the SAT4 family.</text>
</comment>
<feature type="transmembrane region" description="Helical" evidence="6">
    <location>
        <begin position="250"/>
        <end position="275"/>
    </location>
</feature>
<dbReference type="InterPro" id="IPR049326">
    <property type="entry name" value="Rhodopsin_dom_fungi"/>
</dbReference>
<feature type="transmembrane region" description="Helical" evidence="6">
    <location>
        <begin position="219"/>
        <end position="238"/>
    </location>
</feature>
<evidence type="ECO:0000256" key="5">
    <source>
        <dbReference type="ARBA" id="ARBA00038359"/>
    </source>
</evidence>
<dbReference type="InterPro" id="IPR052337">
    <property type="entry name" value="SAT4-like"/>
</dbReference>
<evidence type="ECO:0000259" key="7">
    <source>
        <dbReference type="Pfam" id="PF20684"/>
    </source>
</evidence>
<dbReference type="AlphaFoldDB" id="A0AAD9WED4"/>
<proteinExistence type="inferred from homology"/>
<evidence type="ECO:0000256" key="1">
    <source>
        <dbReference type="ARBA" id="ARBA00004141"/>
    </source>
</evidence>
<feature type="transmembrane region" description="Helical" evidence="6">
    <location>
        <begin position="100"/>
        <end position="125"/>
    </location>
</feature>
<keyword evidence="2 6" id="KW-0812">Transmembrane</keyword>
<evidence type="ECO:0000256" key="2">
    <source>
        <dbReference type="ARBA" id="ARBA00022692"/>
    </source>
</evidence>